<dbReference type="RefSeq" id="WP_083015536.1">
    <property type="nucleotide sequence ID" value="NZ_MVII01000012.1"/>
</dbReference>
<dbReference type="InterPro" id="IPR010982">
    <property type="entry name" value="Lambda_DNA-bd_dom_sf"/>
</dbReference>
<evidence type="ECO:0000313" key="3">
    <source>
        <dbReference type="Proteomes" id="UP000192434"/>
    </source>
</evidence>
<protein>
    <submittedName>
        <fullName evidence="2">Transcriptional regulator</fullName>
    </submittedName>
</protein>
<sequence length="248" mass="28026">MTNDLDLDPYLDTVRNIGLANHRLIAQLDAEVNQIQQRAAHGEDRSWIWDDLKVWRRRVDAFQSQLRRDTTALGRLIDANRRIKGFDQGVDNSTSQLDSSTESNRGTLYPFKDARAQEEFVARLNRVFAVLHTPGRGPYSNSEFLIFMRTGGTVVSAPYLSQLRNGQRGRPSLQALESIAHAFRIDVRYFTDSGYADDLEADLVMLELAQNSAAAELTAKLLDLPEAVREQLLADAEQFDRRNQTATS</sequence>
<accession>A0A1X0J8C5</accession>
<evidence type="ECO:0000313" key="2">
    <source>
        <dbReference type="EMBL" id="ORB58163.1"/>
    </source>
</evidence>
<dbReference type="STRING" id="1578165.BKG68_04645"/>
<dbReference type="AlphaFoldDB" id="A0A1X0J8C5"/>
<dbReference type="Gene3D" id="1.10.260.40">
    <property type="entry name" value="lambda repressor-like DNA-binding domains"/>
    <property type="match status" value="1"/>
</dbReference>
<proteinExistence type="predicted"/>
<organism evidence="2 3">
    <name type="scientific">Mycobacteroides saopaulense</name>
    <dbReference type="NCBI Taxonomy" id="1578165"/>
    <lineage>
        <taxon>Bacteria</taxon>
        <taxon>Bacillati</taxon>
        <taxon>Actinomycetota</taxon>
        <taxon>Actinomycetes</taxon>
        <taxon>Mycobacteriales</taxon>
        <taxon>Mycobacteriaceae</taxon>
        <taxon>Mycobacteroides</taxon>
    </lineage>
</organism>
<feature type="domain" description="HTH cro/C1-type" evidence="1">
    <location>
        <begin position="155"/>
        <end position="190"/>
    </location>
</feature>
<dbReference type="InterPro" id="IPR001387">
    <property type="entry name" value="Cro/C1-type_HTH"/>
</dbReference>
<gene>
    <name evidence="2" type="ORF">BST43_11120</name>
</gene>
<comment type="caution">
    <text evidence="2">The sequence shown here is derived from an EMBL/GenBank/DDBJ whole genome shotgun (WGS) entry which is preliminary data.</text>
</comment>
<dbReference type="OrthoDB" id="2679623at2"/>
<evidence type="ECO:0000259" key="1">
    <source>
        <dbReference type="PROSITE" id="PS50943"/>
    </source>
</evidence>
<dbReference type="Proteomes" id="UP000192434">
    <property type="component" value="Unassembled WGS sequence"/>
</dbReference>
<name>A0A1X0J8C5_9MYCO</name>
<dbReference type="EMBL" id="MVII01000012">
    <property type="protein sequence ID" value="ORB58163.1"/>
    <property type="molecule type" value="Genomic_DNA"/>
</dbReference>
<dbReference type="GO" id="GO:0003677">
    <property type="term" value="F:DNA binding"/>
    <property type="evidence" value="ECO:0007669"/>
    <property type="project" value="InterPro"/>
</dbReference>
<reference evidence="2 3" key="1">
    <citation type="submission" date="2016-12" db="EMBL/GenBank/DDBJ databases">
        <title>The new phylogeny of genus Mycobacterium.</title>
        <authorList>
            <person name="Tortoli E."/>
            <person name="Trovato A."/>
            <person name="Cirillo D.M."/>
        </authorList>
    </citation>
    <scope>NUCLEOTIDE SEQUENCE [LARGE SCALE GENOMIC DNA]</scope>
    <source>
        <strain evidence="2 3">CCUG 66554</strain>
    </source>
</reference>
<dbReference type="PROSITE" id="PS50943">
    <property type="entry name" value="HTH_CROC1"/>
    <property type="match status" value="1"/>
</dbReference>